<dbReference type="Proteomes" id="UP000295818">
    <property type="component" value="Unassembled WGS sequence"/>
</dbReference>
<name>A0ABY2BAJ0_9ACTN</name>
<dbReference type="Pfam" id="PF10996">
    <property type="entry name" value="Beta-Casp"/>
    <property type="match status" value="1"/>
</dbReference>
<evidence type="ECO:0000313" key="5">
    <source>
        <dbReference type="Proteomes" id="UP000295818"/>
    </source>
</evidence>
<dbReference type="PANTHER" id="PTHR11203:SF37">
    <property type="entry name" value="INTEGRATOR COMPLEX SUBUNIT 11"/>
    <property type="match status" value="1"/>
</dbReference>
<dbReference type="SUPFAM" id="SSF56281">
    <property type="entry name" value="Metallo-hydrolase/oxidoreductase"/>
    <property type="match status" value="1"/>
</dbReference>
<feature type="domain" description="Beta-Casp" evidence="3">
    <location>
        <begin position="250"/>
        <end position="375"/>
    </location>
</feature>
<dbReference type="InterPro" id="IPR050698">
    <property type="entry name" value="MBL"/>
</dbReference>
<protein>
    <submittedName>
        <fullName evidence="4">Metallo-beta-lactamase family protein</fullName>
    </submittedName>
</protein>
<dbReference type="EMBL" id="SLWM01000029">
    <property type="protein sequence ID" value="TCO11649.1"/>
    <property type="molecule type" value="Genomic_DNA"/>
</dbReference>
<dbReference type="CDD" id="cd16295">
    <property type="entry name" value="TTHA0252-CPSF-like_MBL-fold"/>
    <property type="match status" value="1"/>
</dbReference>
<dbReference type="Gene3D" id="3.40.50.10890">
    <property type="match status" value="1"/>
</dbReference>
<dbReference type="SMART" id="SM01027">
    <property type="entry name" value="Beta-Casp"/>
    <property type="match status" value="1"/>
</dbReference>
<dbReference type="InterPro" id="IPR036866">
    <property type="entry name" value="RibonucZ/Hydroxyglut_hydro"/>
</dbReference>
<dbReference type="Gene3D" id="3.60.15.10">
    <property type="entry name" value="Ribonuclease Z/Hydroxyacylglutathione hydrolase-like"/>
    <property type="match status" value="1"/>
</dbReference>
<gene>
    <name evidence="4" type="ORF">EV644_12917</name>
</gene>
<evidence type="ECO:0000313" key="4">
    <source>
        <dbReference type="EMBL" id="TCO11649.1"/>
    </source>
</evidence>
<keyword evidence="1" id="KW-0378">Hydrolase</keyword>
<comment type="caution">
    <text evidence="4">The sequence shown here is derived from an EMBL/GenBank/DDBJ whole genome shotgun (WGS) entry which is preliminary data.</text>
</comment>
<reference evidence="4 5" key="1">
    <citation type="journal article" date="2015" name="Stand. Genomic Sci.">
        <title>Genomic Encyclopedia of Bacterial and Archaeal Type Strains, Phase III: the genomes of soil and plant-associated and newly described type strains.</title>
        <authorList>
            <person name="Whitman W.B."/>
            <person name="Woyke T."/>
            <person name="Klenk H.P."/>
            <person name="Zhou Y."/>
            <person name="Lilburn T.G."/>
            <person name="Beck B.J."/>
            <person name="De Vos P."/>
            <person name="Vandamme P."/>
            <person name="Eisen J.A."/>
            <person name="Garrity G."/>
            <person name="Hugenholtz P."/>
            <person name="Kyrpides N.C."/>
        </authorList>
    </citation>
    <scope>NUCLEOTIDE SEQUENCE [LARGE SCALE GENOMIC DNA]</scope>
    <source>
        <strain evidence="4 5">VKM Ac-2538</strain>
    </source>
</reference>
<dbReference type="PANTHER" id="PTHR11203">
    <property type="entry name" value="CLEAVAGE AND POLYADENYLATION SPECIFICITY FACTOR FAMILY MEMBER"/>
    <property type="match status" value="1"/>
</dbReference>
<proteinExistence type="predicted"/>
<dbReference type="InterPro" id="IPR001279">
    <property type="entry name" value="Metallo-B-lactamas"/>
</dbReference>
<keyword evidence="5" id="KW-1185">Reference proteome</keyword>
<evidence type="ECO:0000259" key="3">
    <source>
        <dbReference type="SMART" id="SM01027"/>
    </source>
</evidence>
<dbReference type="InterPro" id="IPR011108">
    <property type="entry name" value="RMMBL"/>
</dbReference>
<evidence type="ECO:0000256" key="1">
    <source>
        <dbReference type="ARBA" id="ARBA00022801"/>
    </source>
</evidence>
<sequence>MSGSPVLTFLGAAGTVTGSKFLLEYENHRTLIDCGMFQGEARWRRRNWDTFPIEPRTLGAVVLTHAHLDHCGYLPALVRQGFHGPVICSAATAQVAAIVLRDAAHLQMEDAVHAGTGGYSRHDPPLPLFDTEDAERAIKLFRPVPESGRADLPGGGAVTLHRAGHILGSTFAVVELGGRRLAVSGDLGRPDHPLLLPPEPLPGADAVVIESTYGNRLHQPLDHARLARLITSTVDRGGVVLIPAFAVDRTAVVLRELTELTRHELIPHLPVYVNSPMALAALSVYRTAISQKSAELRPEILGGDDPFDPGDLRLVHSVDESIRINNPGRPCIILSASGMATGGRVLYHLERLLPQAKNTILLPGFQVAGTRGRQLLDGARAVKIHGHYIPVRARIADLPEFSAHADADELVDWLSSTPEPPEAVYVVHGEDDARQALAERIDDELGWTAVTPRHLERVRL</sequence>
<evidence type="ECO:0000259" key="2">
    <source>
        <dbReference type="SMART" id="SM00849"/>
    </source>
</evidence>
<dbReference type="Pfam" id="PF00753">
    <property type="entry name" value="Lactamase_B"/>
    <property type="match status" value="1"/>
</dbReference>
<feature type="domain" description="Metallo-beta-lactamase" evidence="2">
    <location>
        <begin position="17"/>
        <end position="228"/>
    </location>
</feature>
<dbReference type="Pfam" id="PF07521">
    <property type="entry name" value="RMMBL"/>
    <property type="match status" value="1"/>
</dbReference>
<organism evidence="4 5">
    <name type="scientific">Kribbella orskensis</name>
    <dbReference type="NCBI Taxonomy" id="2512216"/>
    <lineage>
        <taxon>Bacteria</taxon>
        <taxon>Bacillati</taxon>
        <taxon>Actinomycetota</taxon>
        <taxon>Actinomycetes</taxon>
        <taxon>Propionibacteriales</taxon>
        <taxon>Kribbellaceae</taxon>
        <taxon>Kribbella</taxon>
    </lineage>
</organism>
<accession>A0ABY2BAJ0</accession>
<dbReference type="SMART" id="SM00849">
    <property type="entry name" value="Lactamase_B"/>
    <property type="match status" value="1"/>
</dbReference>
<dbReference type="RefSeq" id="WP_132195938.1">
    <property type="nucleotide sequence ID" value="NZ_SLWM01000029.1"/>
</dbReference>
<dbReference type="InterPro" id="IPR022712">
    <property type="entry name" value="Beta_Casp"/>
</dbReference>